<dbReference type="InterPro" id="IPR012677">
    <property type="entry name" value="Nucleotide-bd_a/b_plait_sf"/>
</dbReference>
<evidence type="ECO:0000256" key="2">
    <source>
        <dbReference type="SAM" id="MobiDB-lite"/>
    </source>
</evidence>
<dbReference type="Gene3D" id="3.30.70.330">
    <property type="match status" value="2"/>
</dbReference>
<feature type="domain" description="RRM" evidence="3">
    <location>
        <begin position="46"/>
        <end position="121"/>
    </location>
</feature>
<evidence type="ECO:0000313" key="4">
    <source>
        <dbReference type="EMBL" id="KAK9847200.1"/>
    </source>
</evidence>
<reference evidence="4 5" key="1">
    <citation type="journal article" date="2024" name="Nat. Commun.">
        <title>Phylogenomics reveals the evolutionary origins of lichenization in chlorophyte algae.</title>
        <authorList>
            <person name="Puginier C."/>
            <person name="Libourel C."/>
            <person name="Otte J."/>
            <person name="Skaloud P."/>
            <person name="Haon M."/>
            <person name="Grisel S."/>
            <person name="Petersen M."/>
            <person name="Berrin J.G."/>
            <person name="Delaux P.M."/>
            <person name="Dal Grande F."/>
            <person name="Keller J."/>
        </authorList>
    </citation>
    <scope>NUCLEOTIDE SEQUENCE [LARGE SCALE GENOMIC DNA]</scope>
    <source>
        <strain evidence="4 5">SAG 2523</strain>
    </source>
</reference>
<accession>A0AAW1SMR0</accession>
<feature type="compositionally biased region" description="Polar residues" evidence="2">
    <location>
        <begin position="252"/>
        <end position="267"/>
    </location>
</feature>
<dbReference type="CDD" id="cd12460">
    <property type="entry name" value="RRM2_CID8_like"/>
    <property type="match status" value="1"/>
</dbReference>
<dbReference type="AlphaFoldDB" id="A0AAW1SMR0"/>
<dbReference type="EMBL" id="JALJOV010001486">
    <property type="protein sequence ID" value="KAK9847200.1"/>
    <property type="molecule type" value="Genomic_DNA"/>
</dbReference>
<dbReference type="GO" id="GO:0003723">
    <property type="term" value="F:RNA binding"/>
    <property type="evidence" value="ECO:0007669"/>
    <property type="project" value="UniProtKB-UniRule"/>
</dbReference>
<dbReference type="InterPro" id="IPR000504">
    <property type="entry name" value="RRM_dom"/>
</dbReference>
<feature type="compositionally biased region" description="Basic and acidic residues" evidence="2">
    <location>
        <begin position="228"/>
        <end position="237"/>
    </location>
</feature>
<dbReference type="InterPro" id="IPR035979">
    <property type="entry name" value="RBD_domain_sf"/>
</dbReference>
<sequence>MQALQGARQQGHKFGKQANGSLQNKAGGTGKRKLAMQKQLSLKVRRTVYICDIDQSVTEEELAEIFYDCGKVQDCRVCGDPNSAMRFAFIEFEEEEAVPKALAKAGMKIGPFSLRILPSKTAIVPVNNTYLPRTEEERELCSRTIYVANIDKRADKRDVKAFFTNICGAVTKLRLLGDFHHMTRIAFVEFEEADSANRALDISGALLGMLPLRISPSKTPVRSSPTDIQEHSNSEQRPRRRPNGPSGGQKIPLSSSGTLTDEASTAS</sequence>
<organism evidence="4 5">
    <name type="scientific">Apatococcus fuscideae</name>
    <dbReference type="NCBI Taxonomy" id="2026836"/>
    <lineage>
        <taxon>Eukaryota</taxon>
        <taxon>Viridiplantae</taxon>
        <taxon>Chlorophyta</taxon>
        <taxon>core chlorophytes</taxon>
        <taxon>Trebouxiophyceae</taxon>
        <taxon>Chlorellales</taxon>
        <taxon>Chlorellaceae</taxon>
        <taxon>Apatococcus</taxon>
    </lineage>
</organism>
<keyword evidence="5" id="KW-1185">Reference proteome</keyword>
<dbReference type="PROSITE" id="PS50102">
    <property type="entry name" value="RRM"/>
    <property type="match status" value="2"/>
</dbReference>
<dbReference type="SMART" id="SM00360">
    <property type="entry name" value="RRM"/>
    <property type="match status" value="2"/>
</dbReference>
<dbReference type="SUPFAM" id="SSF54928">
    <property type="entry name" value="RNA-binding domain, RBD"/>
    <property type="match status" value="2"/>
</dbReference>
<feature type="region of interest" description="Disordered" evidence="2">
    <location>
        <begin position="1"/>
        <end position="32"/>
    </location>
</feature>
<evidence type="ECO:0000256" key="1">
    <source>
        <dbReference type="PROSITE-ProRule" id="PRU00176"/>
    </source>
</evidence>
<dbReference type="PANTHER" id="PTHR32343">
    <property type="entry name" value="SERINE/ARGININE-RICH SPLICING FACTOR"/>
    <property type="match status" value="1"/>
</dbReference>
<dbReference type="Proteomes" id="UP001485043">
    <property type="component" value="Unassembled WGS sequence"/>
</dbReference>
<gene>
    <name evidence="4" type="ORF">WJX84_008457</name>
</gene>
<feature type="region of interest" description="Disordered" evidence="2">
    <location>
        <begin position="216"/>
        <end position="267"/>
    </location>
</feature>
<proteinExistence type="predicted"/>
<name>A0AAW1SMR0_9CHLO</name>
<protein>
    <recommendedName>
        <fullName evidence="3">RRM domain-containing protein</fullName>
    </recommendedName>
</protein>
<dbReference type="InterPro" id="IPR034825">
    <property type="entry name" value="CID8-like_RRM2"/>
</dbReference>
<keyword evidence="1" id="KW-0694">RNA-binding</keyword>
<evidence type="ECO:0000259" key="3">
    <source>
        <dbReference type="PROSITE" id="PS50102"/>
    </source>
</evidence>
<feature type="compositionally biased region" description="Polar residues" evidence="2">
    <location>
        <begin position="216"/>
        <end position="227"/>
    </location>
</feature>
<dbReference type="PANTHER" id="PTHR32343:SF22">
    <property type="entry name" value="LD29830P"/>
    <property type="match status" value="1"/>
</dbReference>
<evidence type="ECO:0000313" key="5">
    <source>
        <dbReference type="Proteomes" id="UP001485043"/>
    </source>
</evidence>
<comment type="caution">
    <text evidence="4">The sequence shown here is derived from an EMBL/GenBank/DDBJ whole genome shotgun (WGS) entry which is preliminary data.</text>
</comment>
<feature type="domain" description="RRM" evidence="3">
    <location>
        <begin position="143"/>
        <end position="219"/>
    </location>
</feature>
<dbReference type="Pfam" id="PF00076">
    <property type="entry name" value="RRM_1"/>
    <property type="match status" value="2"/>
</dbReference>